<dbReference type="RefSeq" id="WP_218469687.1">
    <property type="nucleotide sequence ID" value="NZ_BAABJN010000011.1"/>
</dbReference>
<evidence type="ECO:0000313" key="1">
    <source>
        <dbReference type="EMBL" id="QXN88804.1"/>
    </source>
</evidence>
<dbReference type="Proteomes" id="UP000694257">
    <property type="component" value="Chromosome"/>
</dbReference>
<accession>A0ABX8RIS0</accession>
<proteinExistence type="predicted"/>
<dbReference type="EMBL" id="CP078145">
    <property type="protein sequence ID" value="QXN88804.1"/>
    <property type="molecule type" value="Genomic_DNA"/>
</dbReference>
<organism evidence="1 2">
    <name type="scientific">Nocardia iowensis</name>
    <dbReference type="NCBI Taxonomy" id="204891"/>
    <lineage>
        <taxon>Bacteria</taxon>
        <taxon>Bacillati</taxon>
        <taxon>Actinomycetota</taxon>
        <taxon>Actinomycetes</taxon>
        <taxon>Mycobacteriales</taxon>
        <taxon>Nocardiaceae</taxon>
        <taxon>Nocardia</taxon>
    </lineage>
</organism>
<keyword evidence="2" id="KW-1185">Reference proteome</keyword>
<sequence>MFDVSDGLAVTYQPEEIIGVGELHVSACVPPFAGAAVGYFNDSDLQEWVSALQIYPWKRDARIRVSADLGDHETVDLAAFVLTGRGQLAVAVHLAMIDIDAHSPTAATVTETRLLVPTSYQAISTFAHDLAAAIANAGGTAHLDIDRLE</sequence>
<name>A0ABX8RIS0_NOCIO</name>
<protein>
    <submittedName>
        <fullName evidence="1">Uncharacterized protein</fullName>
    </submittedName>
</protein>
<gene>
    <name evidence="1" type="ORF">KV110_24835</name>
</gene>
<reference evidence="1 2" key="1">
    <citation type="submission" date="2021-07" db="EMBL/GenBank/DDBJ databases">
        <title>Whole Genome Sequence of Nocardia Iowensis.</title>
        <authorList>
            <person name="Lamm A."/>
            <person name="Collins-Fairclough A.M."/>
            <person name="Bunk B."/>
            <person name="Sproer C."/>
        </authorList>
    </citation>
    <scope>NUCLEOTIDE SEQUENCE [LARGE SCALE GENOMIC DNA]</scope>
    <source>
        <strain evidence="1 2">NRRL 5646</strain>
    </source>
</reference>
<evidence type="ECO:0000313" key="2">
    <source>
        <dbReference type="Proteomes" id="UP000694257"/>
    </source>
</evidence>